<evidence type="ECO:0000256" key="7">
    <source>
        <dbReference type="ARBA" id="ARBA00023204"/>
    </source>
</evidence>
<dbReference type="InterPro" id="IPR000432">
    <property type="entry name" value="DNA_mismatch_repair_MutS_C"/>
</dbReference>
<evidence type="ECO:0000256" key="1">
    <source>
        <dbReference type="ARBA" id="ARBA00004123"/>
    </source>
</evidence>
<dbReference type="PANTHER" id="PTHR11361:SF35">
    <property type="entry name" value="DNA MISMATCH REPAIR PROTEIN MSH2"/>
    <property type="match status" value="1"/>
</dbReference>
<dbReference type="InterPro" id="IPR007696">
    <property type="entry name" value="DNA_mismatch_repair_MutS_core"/>
</dbReference>
<dbReference type="PANTHER" id="PTHR11361">
    <property type="entry name" value="DNA MISMATCH REPAIR PROTEIN MUTS FAMILY MEMBER"/>
    <property type="match status" value="1"/>
</dbReference>
<dbReference type="SMART" id="SM00534">
    <property type="entry name" value="MUTSac"/>
    <property type="match status" value="1"/>
</dbReference>
<dbReference type="Gene3D" id="3.40.50.300">
    <property type="entry name" value="P-loop containing nucleotide triphosphate hydrolases"/>
    <property type="match status" value="1"/>
</dbReference>
<dbReference type="Gene3D" id="1.10.1420.10">
    <property type="match status" value="2"/>
</dbReference>
<evidence type="ECO:0000256" key="3">
    <source>
        <dbReference type="ARBA" id="ARBA00022741"/>
    </source>
</evidence>
<name>A0A0L0SHG1_ALLM3</name>
<dbReference type="GO" id="GO:0140664">
    <property type="term" value="F:ATP-dependent DNA damage sensor activity"/>
    <property type="evidence" value="ECO:0007669"/>
    <property type="project" value="InterPro"/>
</dbReference>
<dbReference type="Gene3D" id="3.40.1170.10">
    <property type="entry name" value="DNA repair protein MutS, domain I"/>
    <property type="match status" value="1"/>
</dbReference>
<dbReference type="InterPro" id="IPR036187">
    <property type="entry name" value="DNA_mismatch_repair_MutS_sf"/>
</dbReference>
<evidence type="ECO:0000256" key="8">
    <source>
        <dbReference type="ARBA" id="ARBA00023242"/>
    </source>
</evidence>
<dbReference type="VEuPathDB" id="FungiDB:AMAG_07090"/>
<dbReference type="InterPro" id="IPR027417">
    <property type="entry name" value="P-loop_NTPase"/>
</dbReference>
<dbReference type="InterPro" id="IPR007695">
    <property type="entry name" value="DNA_mismatch_repair_MutS-lik_N"/>
</dbReference>
<proteinExistence type="inferred from homology"/>
<dbReference type="GO" id="GO:0030983">
    <property type="term" value="F:mismatched DNA binding"/>
    <property type="evidence" value="ECO:0007669"/>
    <property type="project" value="InterPro"/>
</dbReference>
<dbReference type="GO" id="GO:0006312">
    <property type="term" value="P:mitotic recombination"/>
    <property type="evidence" value="ECO:0007669"/>
    <property type="project" value="TreeGrafter"/>
</dbReference>
<keyword evidence="7 9" id="KW-0234">DNA repair</keyword>
<evidence type="ECO:0000256" key="5">
    <source>
        <dbReference type="ARBA" id="ARBA00022840"/>
    </source>
</evidence>
<keyword evidence="6 9" id="KW-0238">DNA-binding</keyword>
<dbReference type="EMBL" id="GG745339">
    <property type="protein sequence ID" value="KNE61810.1"/>
    <property type="molecule type" value="Genomic_DNA"/>
</dbReference>
<dbReference type="SUPFAM" id="SSF53150">
    <property type="entry name" value="DNA repair protein MutS, domain II"/>
    <property type="match status" value="1"/>
</dbReference>
<evidence type="ECO:0000259" key="10">
    <source>
        <dbReference type="PROSITE" id="PS00486"/>
    </source>
</evidence>
<sequence length="951" mass="101348">MSDKDDRPALDLDKAAQQGFVAFFRSLPAKDATTLRLFARKASSHGGGDFYSAHGDDALLIAGEFFKTSSVLKHLGPASNPLPGCTLSYANFQQLLADALLNRGWKIQIWHSTGRSANQWQLAREASPGNLQQVEHNLPDSAWLPTAAAPAPDPVLVAILIQDDEQPASTSASSQAAASTTRHVGVALANASDKTLALAEIHDTDQLAHLEALLIQLGVKEVLVPTGVTDARLSTLLDAATVVTTRYSVDAFKSPPAATALHRLLSTATPPAAADALIATHPLAGRALGAVLDFLDLATDRHAAHQFSLTAHHVGGAMRLDQHAVAALNLVGDGARKSTHLYGLLNKCVTGAGSRTLQSWIRQPLVDRAAIEARLGIVEALVDDAAVRDAVRDWLTQAPDVGRLGMKLRKDRATLADVAALYRLVARLPDLRPVLVDDPSSTALADRYAALLDQIEVDLAPFSEKVTETLDLDEWGDHNDVRIRASLDPELEELHAQMAAAREEIEPEASRVAGILGLELGKVVKVDQSAIHGHHLRVSLTHSSLIRQKKKDLIELATLKSGVLFTTPALRAVSNKLTDLAGQYDTLQAAMVKEFMAAMQAYLPTFTTLNDTLSELDVLGAFAHVSVHAPTPYVRPTLNDEGRVHLPNLRHPCIEMQDLVQFIPNDATLGRGESAFQIITGPNMGGKSTYARSVGLAALMTQLGCFIPTDPGATLPIFDAIQCRIGAGDQQFRGVSTFMAEMLETASILRSATPQSLVIMDELGRGTSTYDGFGLAYAIAHYLATVVKPAATLFATHFHELTTLAENVQGVVNRHVVAHVDEEGGQGITLLYKVADGAATHSYGIHVAKLAGFAPRVVALAQAKADELERAASHGGSGGKKRAREEEDGAVELARRIAAEVRDVDLSTPDAREKVERIRKRYAAAVNGCPRLAALVGGAIVGGAIVGGGEV</sequence>
<dbReference type="SUPFAM" id="SSF48334">
    <property type="entry name" value="DNA repair protein MutS, domain III"/>
    <property type="match status" value="1"/>
</dbReference>
<dbReference type="InterPro" id="IPR045076">
    <property type="entry name" value="MutS"/>
</dbReference>
<dbReference type="GO" id="GO:0005524">
    <property type="term" value="F:ATP binding"/>
    <property type="evidence" value="ECO:0007669"/>
    <property type="project" value="UniProtKB-KW"/>
</dbReference>
<evidence type="ECO:0000256" key="4">
    <source>
        <dbReference type="ARBA" id="ARBA00022763"/>
    </source>
</evidence>
<dbReference type="Pfam" id="PF05190">
    <property type="entry name" value="MutS_IV"/>
    <property type="match status" value="1"/>
</dbReference>
<keyword evidence="4 9" id="KW-0227">DNA damage</keyword>
<dbReference type="eggNOG" id="KOG0219">
    <property type="taxonomic scope" value="Eukaryota"/>
</dbReference>
<keyword evidence="5" id="KW-0067">ATP-binding</keyword>
<evidence type="ECO:0000313" key="12">
    <source>
        <dbReference type="Proteomes" id="UP000054350"/>
    </source>
</evidence>
<evidence type="ECO:0000313" key="11">
    <source>
        <dbReference type="EMBL" id="KNE61810.1"/>
    </source>
</evidence>
<dbReference type="Pfam" id="PF05192">
    <property type="entry name" value="MutS_III"/>
    <property type="match status" value="1"/>
</dbReference>
<dbReference type="PROSITE" id="PS00486">
    <property type="entry name" value="DNA_MISMATCH_REPAIR_2"/>
    <property type="match status" value="1"/>
</dbReference>
<comment type="subcellular location">
    <subcellularLocation>
        <location evidence="1">Nucleus</location>
    </subcellularLocation>
</comment>
<reference evidence="12" key="2">
    <citation type="submission" date="2009-11" db="EMBL/GenBank/DDBJ databases">
        <title>The Genome Sequence of Allomyces macrogynus strain ATCC 38327.</title>
        <authorList>
            <consortium name="The Broad Institute Genome Sequencing Platform"/>
            <person name="Russ C."/>
            <person name="Cuomo C."/>
            <person name="Shea T."/>
            <person name="Young S.K."/>
            <person name="Zeng Q."/>
            <person name="Koehrsen M."/>
            <person name="Haas B."/>
            <person name="Borodovsky M."/>
            <person name="Guigo R."/>
            <person name="Alvarado L."/>
            <person name="Berlin A."/>
            <person name="Borenstein D."/>
            <person name="Chen Z."/>
            <person name="Engels R."/>
            <person name="Freedman E."/>
            <person name="Gellesch M."/>
            <person name="Goldberg J."/>
            <person name="Griggs A."/>
            <person name="Gujja S."/>
            <person name="Heiman D."/>
            <person name="Hepburn T."/>
            <person name="Howarth C."/>
            <person name="Jen D."/>
            <person name="Larson L."/>
            <person name="Lewis B."/>
            <person name="Mehta T."/>
            <person name="Park D."/>
            <person name="Pearson M."/>
            <person name="Roberts A."/>
            <person name="Saif S."/>
            <person name="Shenoy N."/>
            <person name="Sisk P."/>
            <person name="Stolte C."/>
            <person name="Sykes S."/>
            <person name="Walk T."/>
            <person name="White J."/>
            <person name="Yandava C."/>
            <person name="Burger G."/>
            <person name="Gray M.W."/>
            <person name="Holland P.W.H."/>
            <person name="King N."/>
            <person name="Lang F.B.F."/>
            <person name="Roger A.J."/>
            <person name="Ruiz-Trillo I."/>
            <person name="Lander E."/>
            <person name="Nusbaum C."/>
        </authorList>
    </citation>
    <scope>NUCLEOTIDE SEQUENCE [LARGE SCALE GENOMIC DNA]</scope>
    <source>
        <strain evidence="12">ATCC 38327</strain>
    </source>
</reference>
<dbReference type="Pfam" id="PF05188">
    <property type="entry name" value="MutS_II"/>
    <property type="match status" value="1"/>
</dbReference>
<reference evidence="11 12" key="1">
    <citation type="submission" date="2009-11" db="EMBL/GenBank/DDBJ databases">
        <title>Annotation of Allomyces macrogynus ATCC 38327.</title>
        <authorList>
            <consortium name="The Broad Institute Genome Sequencing Platform"/>
            <person name="Russ C."/>
            <person name="Cuomo C."/>
            <person name="Burger G."/>
            <person name="Gray M.W."/>
            <person name="Holland P.W.H."/>
            <person name="King N."/>
            <person name="Lang F.B.F."/>
            <person name="Roger A.J."/>
            <person name="Ruiz-Trillo I."/>
            <person name="Young S.K."/>
            <person name="Zeng Q."/>
            <person name="Gargeya S."/>
            <person name="Fitzgerald M."/>
            <person name="Haas B."/>
            <person name="Abouelleil A."/>
            <person name="Alvarado L."/>
            <person name="Arachchi H.M."/>
            <person name="Berlin A."/>
            <person name="Chapman S.B."/>
            <person name="Gearin G."/>
            <person name="Goldberg J."/>
            <person name="Griggs A."/>
            <person name="Gujja S."/>
            <person name="Hansen M."/>
            <person name="Heiman D."/>
            <person name="Howarth C."/>
            <person name="Larimer J."/>
            <person name="Lui A."/>
            <person name="MacDonald P.J.P."/>
            <person name="McCowen C."/>
            <person name="Montmayeur A."/>
            <person name="Murphy C."/>
            <person name="Neiman D."/>
            <person name="Pearson M."/>
            <person name="Priest M."/>
            <person name="Roberts A."/>
            <person name="Saif S."/>
            <person name="Shea T."/>
            <person name="Sisk P."/>
            <person name="Stolte C."/>
            <person name="Sykes S."/>
            <person name="Wortman J."/>
            <person name="Nusbaum C."/>
            <person name="Birren B."/>
        </authorList>
    </citation>
    <scope>NUCLEOTIDE SEQUENCE [LARGE SCALE GENOMIC DNA]</scope>
    <source>
        <strain evidence="11 12">ATCC 38327</strain>
    </source>
</reference>
<protein>
    <recommendedName>
        <fullName evidence="10">DNA mismatch repair proteins mutS family domain-containing protein</fullName>
    </recommendedName>
</protein>
<dbReference type="OrthoDB" id="295033at2759"/>
<keyword evidence="8" id="KW-0539">Nucleus</keyword>
<dbReference type="Proteomes" id="UP000054350">
    <property type="component" value="Unassembled WGS sequence"/>
</dbReference>
<dbReference type="InterPro" id="IPR011184">
    <property type="entry name" value="DNA_mismatch_repair_Msh2"/>
</dbReference>
<dbReference type="InterPro" id="IPR016151">
    <property type="entry name" value="DNA_mismatch_repair_MutS_N"/>
</dbReference>
<organism evidence="11 12">
    <name type="scientific">Allomyces macrogynus (strain ATCC 38327)</name>
    <name type="common">Allomyces javanicus var. macrogynus</name>
    <dbReference type="NCBI Taxonomy" id="578462"/>
    <lineage>
        <taxon>Eukaryota</taxon>
        <taxon>Fungi</taxon>
        <taxon>Fungi incertae sedis</taxon>
        <taxon>Blastocladiomycota</taxon>
        <taxon>Blastocladiomycetes</taxon>
        <taxon>Blastocladiales</taxon>
        <taxon>Blastocladiaceae</taxon>
        <taxon>Allomyces</taxon>
    </lineage>
</organism>
<comment type="function">
    <text evidence="9">Component of the post-replicative DNA mismatch repair system (MMR).</text>
</comment>
<dbReference type="GO" id="GO:0006298">
    <property type="term" value="P:mismatch repair"/>
    <property type="evidence" value="ECO:0007669"/>
    <property type="project" value="InterPro"/>
</dbReference>
<dbReference type="STRING" id="578462.A0A0L0SHG1"/>
<evidence type="ECO:0000256" key="9">
    <source>
        <dbReference type="RuleBase" id="RU003756"/>
    </source>
</evidence>
<dbReference type="InterPro" id="IPR007861">
    <property type="entry name" value="DNA_mismatch_repair_MutS_clamp"/>
</dbReference>
<accession>A0A0L0SHG1</accession>
<dbReference type="InterPro" id="IPR007860">
    <property type="entry name" value="DNA_mmatch_repair_MutS_con_dom"/>
</dbReference>
<dbReference type="SUPFAM" id="SSF52540">
    <property type="entry name" value="P-loop containing nucleoside triphosphate hydrolases"/>
    <property type="match status" value="1"/>
</dbReference>
<dbReference type="AlphaFoldDB" id="A0A0L0SHG1"/>
<dbReference type="SMART" id="SM00533">
    <property type="entry name" value="MUTSd"/>
    <property type="match status" value="1"/>
</dbReference>
<dbReference type="GO" id="GO:0032301">
    <property type="term" value="C:MutSalpha complex"/>
    <property type="evidence" value="ECO:0007669"/>
    <property type="project" value="TreeGrafter"/>
</dbReference>
<feature type="domain" description="DNA mismatch repair proteins mutS family" evidence="10">
    <location>
        <begin position="756"/>
        <end position="772"/>
    </location>
</feature>
<comment type="similarity">
    <text evidence="2 9">Belongs to the DNA mismatch repair MutS family.</text>
</comment>
<dbReference type="OMA" id="KLYYAIL"/>
<dbReference type="PIRSF" id="PIRSF005813">
    <property type="entry name" value="MSH2"/>
    <property type="match status" value="1"/>
</dbReference>
<gene>
    <name evidence="11" type="ORF">AMAG_07090</name>
</gene>
<evidence type="ECO:0000256" key="2">
    <source>
        <dbReference type="ARBA" id="ARBA00006271"/>
    </source>
</evidence>
<dbReference type="Pfam" id="PF00488">
    <property type="entry name" value="MutS_V"/>
    <property type="match status" value="1"/>
</dbReference>
<dbReference type="InterPro" id="IPR036678">
    <property type="entry name" value="MutS_con_dom_sf"/>
</dbReference>
<evidence type="ECO:0000256" key="6">
    <source>
        <dbReference type="ARBA" id="ARBA00023125"/>
    </source>
</evidence>
<keyword evidence="3 9" id="KW-0547">Nucleotide-binding</keyword>
<dbReference type="Gene3D" id="3.30.420.110">
    <property type="entry name" value="MutS, connector domain"/>
    <property type="match status" value="1"/>
</dbReference>
<dbReference type="Pfam" id="PF01624">
    <property type="entry name" value="MutS_I"/>
    <property type="match status" value="1"/>
</dbReference>
<keyword evidence="12" id="KW-1185">Reference proteome</keyword>